<feature type="compositionally biased region" description="Polar residues" evidence="14">
    <location>
        <begin position="926"/>
        <end position="937"/>
    </location>
</feature>
<dbReference type="InterPro" id="IPR001357">
    <property type="entry name" value="BRCT_dom"/>
</dbReference>
<feature type="domain" description="FHA" evidence="15">
    <location>
        <begin position="43"/>
        <end position="94"/>
    </location>
</feature>
<feature type="domain" description="BRCT" evidence="16">
    <location>
        <begin position="1225"/>
        <end position="1292"/>
    </location>
</feature>
<feature type="compositionally biased region" description="Basic and acidic residues" evidence="14">
    <location>
        <begin position="974"/>
        <end position="1003"/>
    </location>
</feature>
<dbReference type="SUPFAM" id="SSF49879">
    <property type="entry name" value="SMAD/FHA domain"/>
    <property type="match status" value="1"/>
</dbReference>
<keyword evidence="7" id="KW-0227">DNA damage</keyword>
<evidence type="ECO:0000256" key="14">
    <source>
        <dbReference type="SAM" id="MobiDB-lite"/>
    </source>
</evidence>
<comment type="subcellular location">
    <subcellularLocation>
        <location evidence="2">Chromosome</location>
    </subcellularLocation>
    <subcellularLocation>
        <location evidence="1">Nucleus</location>
    </subcellularLocation>
</comment>
<evidence type="ECO:0000256" key="13">
    <source>
        <dbReference type="ARBA" id="ARBA00030146"/>
    </source>
</evidence>
<feature type="region of interest" description="Disordered" evidence="14">
    <location>
        <begin position="792"/>
        <end position="811"/>
    </location>
</feature>
<evidence type="ECO:0000256" key="10">
    <source>
        <dbReference type="ARBA" id="ARBA00023242"/>
    </source>
</evidence>
<keyword evidence="11" id="KW-0131">Cell cycle</keyword>
<dbReference type="Pfam" id="PF16589">
    <property type="entry name" value="BRCT_2"/>
    <property type="match status" value="1"/>
</dbReference>
<sequence>MECTQRLECTQEVNGSQQEKSFPEQIGFLGICGTKYPVKKGPNKIGRDPQTCNIVLNLNSVSRQHAVINILNDKEYMIMDLDSANKTRLLDKSLPPYIPHPLKNGDTVQFGQIFGVFRLLEEDNDLPMTQALDIPETPMINRHISKLNNFPTTIIPESPDVSDKDESFIVASQDKNEKGFKSPNNHFIKPGRTIAIQPVGTNKIDNIYWNSSKKSASFEMHSDDSGDAVVETPLKATDIVSNKSIYEMDTQVPFLPEQNQVLDAIFTANTQLPSNIPLPSNTPSLETNLTKNDNLPDIQKIHNQLEMKLDLFVENKENSNSIYNAETQQFVISKEEIETNIGHKKDQKVAEALENAPKKSLNISDEEILFDEVDNEAFQDDFESQPILLGAEILDPKETNTSINKKNDNQKLMKRGVRINSDSSTDCEDFDMLPTQKIQENQDFNSGCQENGPSGDKLQNTKNLNILENLKPNDDSTDCEDNLFETREKVNENAHNKPDDDDSTDCEDDILPCNSNAIIKKDDKLISFENLATQVIAIDRPNEADDIKNKTVSADLDFEDMPTQVIEEVSIENGSMNIGKSAKDSSFEDLPTQVLEIDSPTEAFKQSVISIEKSPFKVPMPSLKKSKRKEINKSAVTNNLLNKLEEKKIKNRVMNDDNFYEATQDIFNDLCTQKDTCSDIEQLSTDNGGYGVISLISEEKELVAKNFAVDKSSESSDGDDKINRFVTNLSNQQIKDIIGVKGKKITKVRKVLSDNSDIDITPKKVSPHTLMETELPNSQEIKTSVTLSSRTLVTDSSSDSDTEHDSQDQLTPILFRKNKKNKSAKLDLTKKFDVEKIPSRIITRVRKPTAKLLNSDMDSKNTAKNILKPRFITEQEENIDKEIITENISRLKGKTAKRKSGSESGKSSDNKKHDEQISKDVKSDSHQLPNNTQNQPINVEKISENKKDDKLYEEKQIENKKNLREQSKKHKINDHKQTDTTKNDDKIASDKKKNDNKNFFEIKKKSKSHKTLKEAIESSDNVKKSCKDSHKTRGSTELVTRRETANELSKTKINQDDMKQTSKEVSVTRTRTRRKENDYKDEIKCTNKETKDKTMLSGKGDKRKRNYENQDKDNSSPEKEIRRSKRQRTVKNDFEANIEQCTKSNSKKNNPVKREQSTVYSIHSISSESGRDSPNDKRFKRPSNDEVVPNVKKTRSVTKADDSTSLKTPRNIKTHRVLFTAFPCDEVKVKLEKLGAVIVTDVTACTVLLTLQIKRTFKLLCAMGLGLPIVGPSWVQACADTNMIVDPWHYLIKDEATEKRFQFNLERTLCGKRNFLKGYNVSSTHNVMPNAMEMKLIVECSGGTWKEEGPKWICVSCSADKSLWPSLKRKGATIVSTEFILAGVLRQKLDIDRNKLA</sequence>
<evidence type="ECO:0000256" key="8">
    <source>
        <dbReference type="ARBA" id="ARBA00022843"/>
    </source>
</evidence>
<dbReference type="Pfam" id="PF16770">
    <property type="entry name" value="RTT107_BRCT_5"/>
    <property type="match status" value="1"/>
</dbReference>
<organism evidence="17 18">
    <name type="scientific">Parnassius mnemosyne</name>
    <name type="common">clouded apollo</name>
    <dbReference type="NCBI Taxonomy" id="213953"/>
    <lineage>
        <taxon>Eukaryota</taxon>
        <taxon>Metazoa</taxon>
        <taxon>Ecdysozoa</taxon>
        <taxon>Arthropoda</taxon>
        <taxon>Hexapoda</taxon>
        <taxon>Insecta</taxon>
        <taxon>Pterygota</taxon>
        <taxon>Neoptera</taxon>
        <taxon>Endopterygota</taxon>
        <taxon>Lepidoptera</taxon>
        <taxon>Glossata</taxon>
        <taxon>Ditrysia</taxon>
        <taxon>Papilionoidea</taxon>
        <taxon>Papilionidae</taxon>
        <taxon>Parnassiinae</taxon>
        <taxon>Parnassini</taxon>
        <taxon>Parnassius</taxon>
        <taxon>Driopa</taxon>
    </lineage>
</organism>
<evidence type="ECO:0000259" key="15">
    <source>
        <dbReference type="PROSITE" id="PS50006"/>
    </source>
</evidence>
<dbReference type="GO" id="GO:0006974">
    <property type="term" value="P:DNA damage response"/>
    <property type="evidence" value="ECO:0007669"/>
    <property type="project" value="UniProtKB-KW"/>
</dbReference>
<dbReference type="SMART" id="SM00240">
    <property type="entry name" value="FHA"/>
    <property type="match status" value="1"/>
</dbReference>
<evidence type="ECO:0000256" key="9">
    <source>
        <dbReference type="ARBA" id="ARBA00022990"/>
    </source>
</evidence>
<feature type="compositionally biased region" description="Basic and acidic residues" evidence="14">
    <location>
        <begin position="1011"/>
        <end position="1031"/>
    </location>
</feature>
<dbReference type="InterPro" id="IPR000253">
    <property type="entry name" value="FHA_dom"/>
</dbReference>
<feature type="compositionally biased region" description="Basic and acidic residues" evidence="14">
    <location>
        <begin position="941"/>
        <end position="966"/>
    </location>
</feature>
<feature type="compositionally biased region" description="Basic and acidic residues" evidence="14">
    <location>
        <begin position="1075"/>
        <end position="1094"/>
    </location>
</feature>
<dbReference type="Proteomes" id="UP001314205">
    <property type="component" value="Unassembled WGS sequence"/>
</dbReference>
<dbReference type="InterPro" id="IPR008984">
    <property type="entry name" value="SMAD_FHA_dom_sf"/>
</dbReference>
<dbReference type="SUPFAM" id="SSF52113">
    <property type="entry name" value="BRCT domain"/>
    <property type="match status" value="1"/>
</dbReference>
<evidence type="ECO:0000256" key="1">
    <source>
        <dbReference type="ARBA" id="ARBA00004123"/>
    </source>
</evidence>
<dbReference type="InterPro" id="IPR051579">
    <property type="entry name" value="DDR_Transcriptional_Reg"/>
</dbReference>
<dbReference type="GO" id="GO:0005694">
    <property type="term" value="C:chromosome"/>
    <property type="evidence" value="ECO:0007669"/>
    <property type="project" value="UniProtKB-SubCell"/>
</dbReference>
<feature type="compositionally biased region" description="Basic and acidic residues" evidence="14">
    <location>
        <begin position="906"/>
        <end position="925"/>
    </location>
</feature>
<feature type="compositionally biased region" description="Polar residues" evidence="14">
    <location>
        <begin position="1157"/>
        <end position="1168"/>
    </location>
</feature>
<evidence type="ECO:0000259" key="16">
    <source>
        <dbReference type="PROSITE" id="PS50172"/>
    </source>
</evidence>
<evidence type="ECO:0000313" key="17">
    <source>
        <dbReference type="EMBL" id="CAK1582970.1"/>
    </source>
</evidence>
<dbReference type="PANTHER" id="PTHR23196">
    <property type="entry name" value="PAX TRANSCRIPTION ACTIVATION DOMAIN INTERACTING PROTEIN"/>
    <property type="match status" value="1"/>
</dbReference>
<dbReference type="PROSITE" id="PS50172">
    <property type="entry name" value="BRCT"/>
    <property type="match status" value="1"/>
</dbReference>
<dbReference type="Gene3D" id="2.60.200.20">
    <property type="match status" value="1"/>
</dbReference>
<dbReference type="EMBL" id="CAVLGL010000046">
    <property type="protein sequence ID" value="CAK1582970.1"/>
    <property type="molecule type" value="Genomic_DNA"/>
</dbReference>
<dbReference type="PANTHER" id="PTHR23196:SF1">
    <property type="entry name" value="PAX-INTERACTING PROTEIN 1"/>
    <property type="match status" value="1"/>
</dbReference>
<gene>
    <name evidence="17" type="ORF">PARMNEM_LOCUS4435</name>
</gene>
<accession>A0AAV1KKK9</accession>
<feature type="compositionally biased region" description="Polar residues" evidence="14">
    <location>
        <begin position="1139"/>
        <end position="1149"/>
    </location>
</feature>
<dbReference type="Gene3D" id="3.40.50.10190">
    <property type="entry name" value="BRCT domain"/>
    <property type="match status" value="2"/>
</dbReference>
<name>A0AAV1KKK9_9NEOP</name>
<dbReference type="CDD" id="cd00060">
    <property type="entry name" value="FHA"/>
    <property type="match status" value="1"/>
</dbReference>
<protein>
    <recommendedName>
        <fullName evidence="3">Mediator of DNA damage checkpoint protein 1</fullName>
    </recommendedName>
    <alternativeName>
        <fullName evidence="13">PAX transactivation activation domain-interacting protein</fullName>
    </alternativeName>
    <alternativeName>
        <fullName evidence="12">PAX-interacting protein 1</fullName>
    </alternativeName>
</protein>
<keyword evidence="18" id="KW-1185">Reference proteome</keyword>
<reference evidence="17 18" key="1">
    <citation type="submission" date="2023-11" db="EMBL/GenBank/DDBJ databases">
        <authorList>
            <person name="Hedman E."/>
            <person name="Englund M."/>
            <person name="Stromberg M."/>
            <person name="Nyberg Akerstrom W."/>
            <person name="Nylinder S."/>
            <person name="Jareborg N."/>
            <person name="Kallberg Y."/>
            <person name="Kronander E."/>
        </authorList>
    </citation>
    <scope>NUCLEOTIDE SEQUENCE [LARGE SCALE GENOMIC DNA]</scope>
</reference>
<evidence type="ECO:0000256" key="7">
    <source>
        <dbReference type="ARBA" id="ARBA00022763"/>
    </source>
</evidence>
<keyword evidence="4" id="KW-0158">Chromosome</keyword>
<evidence type="ECO:0000256" key="12">
    <source>
        <dbReference type="ARBA" id="ARBA00023858"/>
    </source>
</evidence>
<feature type="compositionally biased region" description="Basic and acidic residues" evidence="14">
    <location>
        <begin position="1106"/>
        <end position="1121"/>
    </location>
</feature>
<feature type="compositionally biased region" description="Basic and acidic residues" evidence="14">
    <location>
        <begin position="1039"/>
        <end position="1062"/>
    </location>
</feature>
<dbReference type="GO" id="GO:0005634">
    <property type="term" value="C:nucleus"/>
    <property type="evidence" value="ECO:0007669"/>
    <property type="project" value="UniProtKB-SubCell"/>
</dbReference>
<evidence type="ECO:0000256" key="2">
    <source>
        <dbReference type="ARBA" id="ARBA00004286"/>
    </source>
</evidence>
<comment type="caution">
    <text evidence="17">The sequence shown here is derived from an EMBL/GenBank/DDBJ whole genome shotgun (WGS) entry which is preliminary data.</text>
</comment>
<evidence type="ECO:0000256" key="4">
    <source>
        <dbReference type="ARBA" id="ARBA00022454"/>
    </source>
</evidence>
<proteinExistence type="predicted"/>
<evidence type="ECO:0000256" key="11">
    <source>
        <dbReference type="ARBA" id="ARBA00023306"/>
    </source>
</evidence>
<keyword evidence="10" id="KW-0539">Nucleus</keyword>
<evidence type="ECO:0000313" key="18">
    <source>
        <dbReference type="Proteomes" id="UP001314205"/>
    </source>
</evidence>
<dbReference type="Pfam" id="PF00498">
    <property type="entry name" value="FHA"/>
    <property type="match status" value="1"/>
</dbReference>
<keyword evidence="6" id="KW-0677">Repeat</keyword>
<feature type="region of interest" description="Disordered" evidence="14">
    <location>
        <begin position="892"/>
        <end position="1189"/>
    </location>
</feature>
<evidence type="ECO:0000256" key="6">
    <source>
        <dbReference type="ARBA" id="ARBA00022737"/>
    </source>
</evidence>
<dbReference type="CDD" id="cd17744">
    <property type="entry name" value="BRCT_MDC1_rpt1"/>
    <property type="match status" value="1"/>
</dbReference>
<keyword evidence="9" id="KW-0007">Acetylation</keyword>
<evidence type="ECO:0000256" key="5">
    <source>
        <dbReference type="ARBA" id="ARBA00022499"/>
    </source>
</evidence>
<dbReference type="CDD" id="cd18432">
    <property type="entry name" value="BRCT_PAXIP1_rpt6_like"/>
    <property type="match status" value="1"/>
</dbReference>
<keyword evidence="5" id="KW-1017">Isopeptide bond</keyword>
<dbReference type="PROSITE" id="PS50006">
    <property type="entry name" value="FHA_DOMAIN"/>
    <property type="match status" value="1"/>
</dbReference>
<evidence type="ECO:0000256" key="3">
    <source>
        <dbReference type="ARBA" id="ARBA00015014"/>
    </source>
</evidence>
<keyword evidence="8" id="KW-0832">Ubl conjugation</keyword>
<dbReference type="InterPro" id="IPR036420">
    <property type="entry name" value="BRCT_dom_sf"/>
</dbReference>